<dbReference type="Proteomes" id="UP000325516">
    <property type="component" value="Chromosome"/>
</dbReference>
<dbReference type="Pfam" id="PF14106">
    <property type="entry name" value="DUF4279"/>
    <property type="match status" value="1"/>
</dbReference>
<dbReference type="KEGG" id="mlz:F6J85_07895"/>
<sequence length="153" mass="16729">MQGRWPPPYAQAMIRSGRASLVVLSTDTEPASISEMLTLEPSEVGRKGAQLRSGRVREHHFWSLDVDSLDNTDEDQSGTRALRALLVRCGPALDRVGKLPPDCDARIWWSADSDSAQGGFVLPVDLTEKISALGLDVYATVFFDRGSEKVPST</sequence>
<evidence type="ECO:0000313" key="2">
    <source>
        <dbReference type="Proteomes" id="UP000325516"/>
    </source>
</evidence>
<keyword evidence="2" id="KW-1185">Reference proteome</keyword>
<reference evidence="2" key="1">
    <citation type="submission" date="2019-09" db="EMBL/GenBank/DDBJ databases">
        <title>Mumia zhuanghuii sp. nov. isolated from the intestinal contents of plateau pika (Ochotona curzoniae) in the Qinghai-Tibet plateau of China.</title>
        <authorList>
            <person name="Tian Z."/>
        </authorList>
    </citation>
    <scope>NUCLEOTIDE SEQUENCE [LARGE SCALE GENOMIC DNA]</scope>
    <source>
        <strain evidence="2">L-031</strain>
    </source>
</reference>
<accession>A0A5J6L3S0</accession>
<protein>
    <submittedName>
        <fullName evidence="1">DUF4279 domain-containing protein</fullName>
    </submittedName>
</protein>
<gene>
    <name evidence="1" type="ORF">F6J85_07895</name>
</gene>
<organism evidence="1 2">
    <name type="scientific">Microbacterium lushaniae</name>
    <dbReference type="NCBI Taxonomy" id="2614639"/>
    <lineage>
        <taxon>Bacteria</taxon>
        <taxon>Bacillati</taxon>
        <taxon>Actinomycetota</taxon>
        <taxon>Actinomycetes</taxon>
        <taxon>Micrococcales</taxon>
        <taxon>Microbacteriaceae</taxon>
        <taxon>Microbacterium</taxon>
    </lineage>
</organism>
<proteinExistence type="predicted"/>
<dbReference type="InterPro" id="IPR025459">
    <property type="entry name" value="DUF4279"/>
</dbReference>
<dbReference type="EMBL" id="CP044232">
    <property type="protein sequence ID" value="QEW03031.1"/>
    <property type="molecule type" value="Genomic_DNA"/>
</dbReference>
<evidence type="ECO:0000313" key="1">
    <source>
        <dbReference type="EMBL" id="QEW03031.1"/>
    </source>
</evidence>
<dbReference type="AlphaFoldDB" id="A0A5J6L3S0"/>
<name>A0A5J6L3S0_9MICO</name>